<name>A0A6I6CAP5_9MOLU</name>
<dbReference type="RefSeq" id="WP_156006522.1">
    <property type="nucleotide sequence ID" value="NZ_CP046276.1"/>
</dbReference>
<dbReference type="KEGG" id="stab:STABA_v1c06400"/>
<keyword evidence="2" id="KW-1185">Reference proteome</keyword>
<dbReference type="AlphaFoldDB" id="A0A6I6CAP5"/>
<reference evidence="1 2" key="1">
    <citation type="submission" date="2019-11" db="EMBL/GenBank/DDBJ databases">
        <title>Complete genome sequence of Spiroplasma tabanidicola TAUS-1 (DSM 22603).</title>
        <authorList>
            <person name="Huang C.-T."/>
            <person name="Lin Y.-C."/>
            <person name="Kuo C.-H."/>
        </authorList>
    </citation>
    <scope>NUCLEOTIDE SEQUENCE [LARGE SCALE GENOMIC DNA]</scope>
    <source>
        <strain evidence="1 2">TAUS-1</strain>
    </source>
</reference>
<dbReference type="Proteomes" id="UP000424468">
    <property type="component" value="Chromosome"/>
</dbReference>
<dbReference type="EMBL" id="CP046276">
    <property type="protein sequence ID" value="QGS52001.1"/>
    <property type="molecule type" value="Genomic_DNA"/>
</dbReference>
<dbReference type="OrthoDB" id="9808140at2"/>
<organism evidence="1 2">
    <name type="scientific">Spiroplasma tabanidicola</name>
    <dbReference type="NCBI Taxonomy" id="324079"/>
    <lineage>
        <taxon>Bacteria</taxon>
        <taxon>Bacillati</taxon>
        <taxon>Mycoplasmatota</taxon>
        <taxon>Mollicutes</taxon>
        <taxon>Entomoplasmatales</taxon>
        <taxon>Spiroplasmataceae</taxon>
        <taxon>Spiroplasma</taxon>
    </lineage>
</organism>
<protein>
    <submittedName>
        <fullName evidence="1">Uncharacterized protein</fullName>
    </submittedName>
</protein>
<evidence type="ECO:0000313" key="1">
    <source>
        <dbReference type="EMBL" id="QGS52001.1"/>
    </source>
</evidence>
<gene>
    <name evidence="1" type="ORF">STABA_v1c06400</name>
</gene>
<accession>A0A6I6CAP5</accession>
<proteinExistence type="predicted"/>
<evidence type="ECO:0000313" key="2">
    <source>
        <dbReference type="Proteomes" id="UP000424468"/>
    </source>
</evidence>
<sequence length="275" mass="31617">MKKLLLFLSVGSLIGVNVQPIIACKKASRSLSIAENTVIDEIEKEIKYKKYISGDYALIRANKVMDKLKEEKNFKWSNTMKNEPTFEKEVYVNFTNEEISSTISNYNNYETNDKIPELNLIVKTANAIKQKDKLVWSDVVETKIAYQAMYGNNTIPIDDLQKKLDIYSLDITSQNYNAILNDKDKYNNLIADIISIMTAIYSDKTHKITKFLDEYKIDFMDLVNQKFKFDSINEVKNNDGIDNHIHLKATMYGDPPESLFSGSAEIDLFVKKIKS</sequence>